<dbReference type="SMART" id="SM00422">
    <property type="entry name" value="HTH_MERR"/>
    <property type="match status" value="1"/>
</dbReference>
<accession>A0ABS9X0K4</accession>
<dbReference type="Pfam" id="PF09278">
    <property type="entry name" value="MerR-DNA-bind"/>
    <property type="match status" value="1"/>
</dbReference>
<gene>
    <name evidence="5" type="ORF">L3081_10370</name>
</gene>
<keyword evidence="1" id="KW-0805">Transcription regulation</keyword>
<comment type="caution">
    <text evidence="5">The sequence shown here is derived from an EMBL/GenBank/DDBJ whole genome shotgun (WGS) entry which is preliminary data.</text>
</comment>
<dbReference type="InterPro" id="IPR009061">
    <property type="entry name" value="DNA-bd_dom_put_sf"/>
</dbReference>
<evidence type="ECO:0000256" key="1">
    <source>
        <dbReference type="ARBA" id="ARBA00023015"/>
    </source>
</evidence>
<dbReference type="RefSeq" id="WP_242285886.1">
    <property type="nucleotide sequence ID" value="NZ_JAKKSL010000002.1"/>
</dbReference>
<evidence type="ECO:0000313" key="6">
    <source>
        <dbReference type="Proteomes" id="UP001139646"/>
    </source>
</evidence>
<feature type="domain" description="HTH merR-type" evidence="4">
    <location>
        <begin position="1"/>
        <end position="69"/>
    </location>
</feature>
<dbReference type="InterPro" id="IPR000551">
    <property type="entry name" value="MerR-type_HTH_dom"/>
</dbReference>
<protein>
    <submittedName>
        <fullName evidence="5">MerR family DNA-binding protein</fullName>
    </submittedName>
</protein>
<keyword evidence="2 5" id="KW-0238">DNA-binding</keyword>
<dbReference type="Pfam" id="PF00376">
    <property type="entry name" value="MerR"/>
    <property type="match status" value="1"/>
</dbReference>
<reference evidence="5" key="1">
    <citation type="submission" date="2022-01" db="EMBL/GenBank/DDBJ databases">
        <title>Colwellia maritima, isolated from seawater.</title>
        <authorList>
            <person name="Kristyanto S."/>
            <person name="Jung J."/>
            <person name="Jeon C.O."/>
        </authorList>
    </citation>
    <scope>NUCLEOTIDE SEQUENCE</scope>
    <source>
        <strain evidence="5">MSW7</strain>
    </source>
</reference>
<dbReference type="InterPro" id="IPR047057">
    <property type="entry name" value="MerR_fam"/>
</dbReference>
<evidence type="ECO:0000313" key="5">
    <source>
        <dbReference type="EMBL" id="MCI2283726.1"/>
    </source>
</evidence>
<dbReference type="PANTHER" id="PTHR30204">
    <property type="entry name" value="REDOX-CYCLING DRUG-SENSING TRANSCRIPTIONAL ACTIVATOR SOXR"/>
    <property type="match status" value="1"/>
</dbReference>
<dbReference type="GO" id="GO:0003677">
    <property type="term" value="F:DNA binding"/>
    <property type="evidence" value="ECO:0007669"/>
    <property type="project" value="UniProtKB-KW"/>
</dbReference>
<dbReference type="Proteomes" id="UP001139646">
    <property type="component" value="Unassembled WGS sequence"/>
</dbReference>
<organism evidence="5 6">
    <name type="scientific">Colwellia maritima</name>
    <dbReference type="NCBI Taxonomy" id="2912588"/>
    <lineage>
        <taxon>Bacteria</taxon>
        <taxon>Pseudomonadati</taxon>
        <taxon>Pseudomonadota</taxon>
        <taxon>Gammaproteobacteria</taxon>
        <taxon>Alteromonadales</taxon>
        <taxon>Colwelliaceae</taxon>
        <taxon>Colwellia</taxon>
    </lineage>
</organism>
<dbReference type="InterPro" id="IPR015358">
    <property type="entry name" value="Tscrpt_reg_MerR_DNA-bd"/>
</dbReference>
<evidence type="ECO:0000256" key="3">
    <source>
        <dbReference type="ARBA" id="ARBA00023163"/>
    </source>
</evidence>
<evidence type="ECO:0000259" key="4">
    <source>
        <dbReference type="PROSITE" id="PS50937"/>
    </source>
</evidence>
<proteinExistence type="predicted"/>
<dbReference type="SUPFAM" id="SSF46955">
    <property type="entry name" value="Putative DNA-binding domain"/>
    <property type="match status" value="1"/>
</dbReference>
<dbReference type="PROSITE" id="PS50937">
    <property type="entry name" value="HTH_MERR_2"/>
    <property type="match status" value="1"/>
</dbReference>
<dbReference type="PANTHER" id="PTHR30204:SF94">
    <property type="entry name" value="HEAVY METAL-DEPENDENT TRANSCRIPTIONAL REGULATOR HI_0293-RELATED"/>
    <property type="match status" value="1"/>
</dbReference>
<evidence type="ECO:0000256" key="2">
    <source>
        <dbReference type="ARBA" id="ARBA00023125"/>
    </source>
</evidence>
<name>A0ABS9X0K4_9GAMM</name>
<dbReference type="EMBL" id="JAKKSL010000002">
    <property type="protein sequence ID" value="MCI2283726.1"/>
    <property type="molecule type" value="Genomic_DNA"/>
</dbReference>
<dbReference type="Gene3D" id="1.10.1660.10">
    <property type="match status" value="1"/>
</dbReference>
<dbReference type="CDD" id="cd04787">
    <property type="entry name" value="HTH_HMRTR_unk"/>
    <property type="match status" value="1"/>
</dbReference>
<keyword evidence="6" id="KW-1185">Reference proteome</keyword>
<sequence>MRVTELANALNTTPDTVRYYTRIGLIEPIKSPKNGYKSYGKAVQQRLKFILNTRQLDFSVEEIREILTEADKGHTACPLVREIVEHRLAETEKQFQSALLLREKLKNAISDWQSKPDKAPTGHMICHLIEGETLEGDDNQGGHDE</sequence>
<keyword evidence="3" id="KW-0804">Transcription</keyword>